<dbReference type="InterPro" id="IPR010982">
    <property type="entry name" value="Lambda_DNA-bd_dom_sf"/>
</dbReference>
<dbReference type="GO" id="GO:0003677">
    <property type="term" value="F:DNA binding"/>
    <property type="evidence" value="ECO:0007669"/>
    <property type="project" value="InterPro"/>
</dbReference>
<feature type="domain" description="HTH cro/C1-type" evidence="1">
    <location>
        <begin position="8"/>
        <end position="62"/>
    </location>
</feature>
<keyword evidence="3" id="KW-1185">Reference proteome</keyword>
<name>A0A327JI06_9HYPH</name>
<evidence type="ECO:0000313" key="2">
    <source>
        <dbReference type="EMBL" id="RAI25919.1"/>
    </source>
</evidence>
<dbReference type="SUPFAM" id="SSF47413">
    <property type="entry name" value="lambda repressor-like DNA-binding domains"/>
    <property type="match status" value="1"/>
</dbReference>
<dbReference type="Proteomes" id="UP000249299">
    <property type="component" value="Unassembled WGS sequence"/>
</dbReference>
<dbReference type="Gene3D" id="1.10.260.40">
    <property type="entry name" value="lambda repressor-like DNA-binding domains"/>
    <property type="match status" value="1"/>
</dbReference>
<dbReference type="EMBL" id="NPEV01000039">
    <property type="protein sequence ID" value="RAI25919.1"/>
    <property type="molecule type" value="Genomic_DNA"/>
</dbReference>
<evidence type="ECO:0000313" key="3">
    <source>
        <dbReference type="Proteomes" id="UP000249299"/>
    </source>
</evidence>
<organism evidence="2 3">
    <name type="scientific">Rhodobium orientis</name>
    <dbReference type="NCBI Taxonomy" id="34017"/>
    <lineage>
        <taxon>Bacteria</taxon>
        <taxon>Pseudomonadati</taxon>
        <taxon>Pseudomonadota</taxon>
        <taxon>Alphaproteobacteria</taxon>
        <taxon>Hyphomicrobiales</taxon>
        <taxon>Rhodobiaceae</taxon>
        <taxon>Rhodobium</taxon>
    </lineage>
</organism>
<dbReference type="OrthoDB" id="8115576at2"/>
<gene>
    <name evidence="2" type="ORF">CH339_16415</name>
</gene>
<proteinExistence type="predicted"/>
<sequence length="115" mass="12753">MGIFAKRLRERADQMGISNSEAARRAGLEERRYGHYIAGRREPDLTTLTKIAEVLQTTPNWLLGVAGAHEDDPEKAAFIDRFANAAKGMNAEELELFVIQAEAIAARKNAKGKEK</sequence>
<dbReference type="CDD" id="cd00093">
    <property type="entry name" value="HTH_XRE"/>
    <property type="match status" value="1"/>
</dbReference>
<reference evidence="2 3" key="1">
    <citation type="submission" date="2017-07" db="EMBL/GenBank/DDBJ databases">
        <title>Draft Genome Sequences of Select Purple Nonsulfur Bacteria.</title>
        <authorList>
            <person name="Lasarre B."/>
            <person name="Mckinlay J.B."/>
        </authorList>
    </citation>
    <scope>NUCLEOTIDE SEQUENCE [LARGE SCALE GENOMIC DNA]</scope>
    <source>
        <strain evidence="2 3">DSM 11290</strain>
    </source>
</reference>
<dbReference type="PROSITE" id="PS50943">
    <property type="entry name" value="HTH_CROC1"/>
    <property type="match status" value="1"/>
</dbReference>
<dbReference type="SMART" id="SM00530">
    <property type="entry name" value="HTH_XRE"/>
    <property type="match status" value="1"/>
</dbReference>
<comment type="caution">
    <text evidence="2">The sequence shown here is derived from an EMBL/GenBank/DDBJ whole genome shotgun (WGS) entry which is preliminary data.</text>
</comment>
<protein>
    <submittedName>
        <fullName evidence="2">Transcriptional regulator</fullName>
    </submittedName>
</protein>
<dbReference type="RefSeq" id="WP_111435470.1">
    <property type="nucleotide sequence ID" value="NZ_NPEV01000039.1"/>
</dbReference>
<dbReference type="AlphaFoldDB" id="A0A327JI06"/>
<dbReference type="InterPro" id="IPR001387">
    <property type="entry name" value="Cro/C1-type_HTH"/>
</dbReference>
<evidence type="ECO:0000259" key="1">
    <source>
        <dbReference type="PROSITE" id="PS50943"/>
    </source>
</evidence>
<dbReference type="Pfam" id="PF01381">
    <property type="entry name" value="HTH_3"/>
    <property type="match status" value="1"/>
</dbReference>
<accession>A0A327JI06</accession>